<dbReference type="Pfam" id="PF00498">
    <property type="entry name" value="FHA"/>
    <property type="match status" value="1"/>
</dbReference>
<sequence length="236" mass="26547">MRCINCGWDNLPNARVCLKCGLPLTGSDNRSVNNQTQSAANSSNYEVAPKPTVLNVNNETETCRKTVVFHNETDINPECRKGIVECPKCHYPIAGGFTICPSCGTSIAYNTENNHRQTIRRPIKGTADSPDNKKPVCELTIIPEENENLVVEPMKYEGDTITLNRANTEPENRTITSKEQAEITFENGRWFLKNCSELNTTYIQVSRKIEIFPDDVIVLGDRRFKFNSNIIDTEGE</sequence>
<organism evidence="2 3">
    <name type="scientific">Candidatus Phocaeicola faecigallinarum</name>
    <dbReference type="NCBI Taxonomy" id="2838732"/>
    <lineage>
        <taxon>Bacteria</taxon>
        <taxon>Pseudomonadati</taxon>
        <taxon>Bacteroidota</taxon>
        <taxon>Bacteroidia</taxon>
        <taxon>Bacteroidales</taxon>
        <taxon>Bacteroidaceae</taxon>
        <taxon>Phocaeicola</taxon>
    </lineage>
</organism>
<reference evidence="2" key="1">
    <citation type="journal article" date="2021" name="PeerJ">
        <title>Extensive microbial diversity within the chicken gut microbiome revealed by metagenomics and culture.</title>
        <authorList>
            <person name="Gilroy R."/>
            <person name="Ravi A."/>
            <person name="Getino M."/>
            <person name="Pursley I."/>
            <person name="Horton D.L."/>
            <person name="Alikhan N.F."/>
            <person name="Baker D."/>
            <person name="Gharbi K."/>
            <person name="Hall N."/>
            <person name="Watson M."/>
            <person name="Adriaenssens E.M."/>
            <person name="Foster-Nyarko E."/>
            <person name="Jarju S."/>
            <person name="Secka A."/>
            <person name="Antonio M."/>
            <person name="Oren A."/>
            <person name="Chaudhuri R.R."/>
            <person name="La Ragione R."/>
            <person name="Hildebrand F."/>
            <person name="Pallen M.J."/>
        </authorList>
    </citation>
    <scope>NUCLEOTIDE SEQUENCE</scope>
    <source>
        <strain evidence="2">G4-2901</strain>
    </source>
</reference>
<reference evidence="2" key="2">
    <citation type="submission" date="2021-04" db="EMBL/GenBank/DDBJ databases">
        <authorList>
            <person name="Gilroy R."/>
        </authorList>
    </citation>
    <scope>NUCLEOTIDE SEQUENCE</scope>
    <source>
        <strain evidence="2">G4-2901</strain>
    </source>
</reference>
<dbReference type="AlphaFoldDB" id="A0A948TEI7"/>
<name>A0A948TEI7_9BACT</name>
<gene>
    <name evidence="2" type="ORF">H9777_13920</name>
</gene>
<dbReference type="SUPFAM" id="SSF49879">
    <property type="entry name" value="SMAD/FHA domain"/>
    <property type="match status" value="1"/>
</dbReference>
<dbReference type="InterPro" id="IPR008984">
    <property type="entry name" value="SMAD_FHA_dom_sf"/>
</dbReference>
<dbReference type="CDD" id="cd00060">
    <property type="entry name" value="FHA"/>
    <property type="match status" value="1"/>
</dbReference>
<evidence type="ECO:0000313" key="3">
    <source>
        <dbReference type="Proteomes" id="UP000783796"/>
    </source>
</evidence>
<feature type="domain" description="FHA" evidence="1">
    <location>
        <begin position="177"/>
        <end position="220"/>
    </location>
</feature>
<evidence type="ECO:0000259" key="1">
    <source>
        <dbReference type="Pfam" id="PF00498"/>
    </source>
</evidence>
<dbReference type="Gene3D" id="2.60.200.20">
    <property type="match status" value="1"/>
</dbReference>
<accession>A0A948TEI7</accession>
<protein>
    <submittedName>
        <fullName evidence="2">Zinc ribbon domain-containing protein</fullName>
    </submittedName>
</protein>
<comment type="caution">
    <text evidence="2">The sequence shown here is derived from an EMBL/GenBank/DDBJ whole genome shotgun (WGS) entry which is preliminary data.</text>
</comment>
<evidence type="ECO:0000313" key="2">
    <source>
        <dbReference type="EMBL" id="MBU3839374.1"/>
    </source>
</evidence>
<proteinExistence type="predicted"/>
<dbReference type="InterPro" id="IPR000253">
    <property type="entry name" value="FHA_dom"/>
</dbReference>
<dbReference type="Proteomes" id="UP000783796">
    <property type="component" value="Unassembled WGS sequence"/>
</dbReference>
<dbReference type="EMBL" id="JAHLFW010000112">
    <property type="protein sequence ID" value="MBU3839374.1"/>
    <property type="molecule type" value="Genomic_DNA"/>
</dbReference>